<protein>
    <submittedName>
        <fullName evidence="1">Uncharacterized protein</fullName>
    </submittedName>
</protein>
<comment type="caution">
    <text evidence="1">The sequence shown here is derived from an EMBL/GenBank/DDBJ whole genome shotgun (WGS) entry which is preliminary data.</text>
</comment>
<evidence type="ECO:0000313" key="1">
    <source>
        <dbReference type="EMBL" id="KKT67897.1"/>
    </source>
</evidence>
<dbReference type="EMBL" id="LCJB01000094">
    <property type="protein sequence ID" value="KKT67897.1"/>
    <property type="molecule type" value="Genomic_DNA"/>
</dbReference>
<dbReference type="Proteomes" id="UP000034154">
    <property type="component" value="Unassembled WGS sequence"/>
</dbReference>
<accession>A0A0G1LGN7</accession>
<reference evidence="1 2" key="1">
    <citation type="journal article" date="2015" name="Nature">
        <title>rRNA introns, odd ribosomes, and small enigmatic genomes across a large radiation of phyla.</title>
        <authorList>
            <person name="Brown C.T."/>
            <person name="Hug L.A."/>
            <person name="Thomas B.C."/>
            <person name="Sharon I."/>
            <person name="Castelle C.J."/>
            <person name="Singh A."/>
            <person name="Wilkins M.J."/>
            <person name="Williams K.H."/>
            <person name="Banfield J.F."/>
        </authorList>
    </citation>
    <scope>NUCLEOTIDE SEQUENCE [LARGE SCALE GENOMIC DNA]</scope>
</reference>
<proteinExistence type="predicted"/>
<name>A0A0G1LGN7_9BACT</name>
<gene>
    <name evidence="1" type="ORF">UW63_C0094G0003</name>
</gene>
<dbReference type="AlphaFoldDB" id="A0A0G1LGN7"/>
<evidence type="ECO:0000313" key="2">
    <source>
        <dbReference type="Proteomes" id="UP000034154"/>
    </source>
</evidence>
<sequence length="154" mass="17051">MSIIHRIIEPDAAEVIKRALEDVSSEWVGMYGQTPIVIIEIDEVPHAIASRLSAFGAGHLEIAGRFQEGGQGVAVKTAVDNLEKIDSSEVMGFIHFHRSLMDDTVAFRSAEPGSPIAEAVEFFRKHPDENHAFFPVVFRCVGSECYPWRAMPTL</sequence>
<organism evidence="1 2">
    <name type="scientific">Candidatus Uhrbacteria bacterium GW2011_GWF2_44_350</name>
    <dbReference type="NCBI Taxonomy" id="1619000"/>
    <lineage>
        <taxon>Bacteria</taxon>
        <taxon>Candidatus Uhriibacteriota</taxon>
    </lineage>
</organism>